<dbReference type="Pfam" id="PF02826">
    <property type="entry name" value="2-Hacid_dh_C"/>
    <property type="match status" value="1"/>
</dbReference>
<sequence length="324" mass="35076">MEKIVFLDRQAIRVPLRSPNFPHEWIEYAYTPRGQAVERLQGATIAINNRVPIDEALLDAVPTLRLVAVSATGYDHVEIAACQKRGVAVCNVRDWAVSIPEHVFALILALRRQLLGYRQIVEDGTWGASPTYGFLLEPMPHALAGATLGLIGYGALARRVEAIARAFDMNILVAERKGEMRVRAGRAPFKEVLRESDVLSVLCPLTDETRWMIGPRELACMRSSALLINCARGGIVDEAALADALRRGRLGGAAADVLAQEPPSEGSPLIGLDLPNLIVTPHMAWASVESLETLAEQLIGNIEAFAAGAPRNLVTMPALAIARG</sequence>
<evidence type="ECO:0000256" key="2">
    <source>
        <dbReference type="ARBA" id="ARBA00023002"/>
    </source>
</evidence>
<dbReference type="InterPro" id="IPR006139">
    <property type="entry name" value="D-isomer_2_OHA_DH_cat_dom"/>
</dbReference>
<dbReference type="EMBL" id="AP025739">
    <property type="protein sequence ID" value="BDI33288.1"/>
    <property type="molecule type" value="Genomic_DNA"/>
</dbReference>
<dbReference type="SUPFAM" id="SSF52283">
    <property type="entry name" value="Formate/glycerate dehydrogenase catalytic domain-like"/>
    <property type="match status" value="1"/>
</dbReference>
<dbReference type="Pfam" id="PF00389">
    <property type="entry name" value="2-Hacid_dh"/>
    <property type="match status" value="1"/>
</dbReference>
<proteinExistence type="inferred from homology"/>
<gene>
    <name evidence="5" type="ORF">CCAX7_53390</name>
</gene>
<dbReference type="InterPro" id="IPR050418">
    <property type="entry name" value="D-iso_2-hydroxyacid_DH_PdxB"/>
</dbReference>
<dbReference type="GO" id="GO:0016616">
    <property type="term" value="F:oxidoreductase activity, acting on the CH-OH group of donors, NAD or NADP as acceptor"/>
    <property type="evidence" value="ECO:0007669"/>
    <property type="project" value="InterPro"/>
</dbReference>
<evidence type="ECO:0000256" key="1">
    <source>
        <dbReference type="ARBA" id="ARBA00005854"/>
    </source>
</evidence>
<comment type="similarity">
    <text evidence="1 4">Belongs to the D-isomer specific 2-hydroxyacid dehydrogenase family.</text>
</comment>
<dbReference type="Proteomes" id="UP000287394">
    <property type="component" value="Chromosome"/>
</dbReference>
<keyword evidence="3" id="KW-0520">NAD</keyword>
<dbReference type="CDD" id="cd12162">
    <property type="entry name" value="2-Hacid_dh_4"/>
    <property type="match status" value="1"/>
</dbReference>
<dbReference type="AlphaFoldDB" id="A0A402CNW1"/>
<evidence type="ECO:0000313" key="5">
    <source>
        <dbReference type="EMBL" id="BDI33288.1"/>
    </source>
</evidence>
<dbReference type="PROSITE" id="PS00671">
    <property type="entry name" value="D_2_HYDROXYACID_DH_3"/>
    <property type="match status" value="1"/>
</dbReference>
<reference evidence="5 6" key="1">
    <citation type="journal article" date="2019" name="Int. J. Syst. Evol. Microbiol.">
        <title>Capsulimonas corticalis gen. nov., sp. nov., an aerobic capsulated bacterium, of a novel bacterial order, Capsulimonadales ord. nov., of the class Armatimonadia of the phylum Armatimonadetes.</title>
        <authorList>
            <person name="Li J."/>
            <person name="Kudo C."/>
            <person name="Tonouchi A."/>
        </authorList>
    </citation>
    <scope>NUCLEOTIDE SEQUENCE [LARGE SCALE GENOMIC DNA]</scope>
    <source>
        <strain evidence="5 6">AX-7</strain>
    </source>
</reference>
<dbReference type="Gene3D" id="3.40.50.720">
    <property type="entry name" value="NAD(P)-binding Rossmann-like Domain"/>
    <property type="match status" value="2"/>
</dbReference>
<evidence type="ECO:0000313" key="6">
    <source>
        <dbReference type="Proteomes" id="UP000287394"/>
    </source>
</evidence>
<protein>
    <submittedName>
        <fullName evidence="5">Lactate dehydrogenase</fullName>
    </submittedName>
</protein>
<name>A0A402CNW1_9BACT</name>
<keyword evidence="6" id="KW-1185">Reference proteome</keyword>
<evidence type="ECO:0000256" key="4">
    <source>
        <dbReference type="RuleBase" id="RU003719"/>
    </source>
</evidence>
<dbReference type="InterPro" id="IPR036291">
    <property type="entry name" value="NAD(P)-bd_dom_sf"/>
</dbReference>
<organism evidence="5 6">
    <name type="scientific">Capsulimonas corticalis</name>
    <dbReference type="NCBI Taxonomy" id="2219043"/>
    <lineage>
        <taxon>Bacteria</taxon>
        <taxon>Bacillati</taxon>
        <taxon>Armatimonadota</taxon>
        <taxon>Armatimonadia</taxon>
        <taxon>Capsulimonadales</taxon>
        <taxon>Capsulimonadaceae</taxon>
        <taxon>Capsulimonas</taxon>
    </lineage>
</organism>
<evidence type="ECO:0000256" key="3">
    <source>
        <dbReference type="ARBA" id="ARBA00023027"/>
    </source>
</evidence>
<accession>A0A402CNW1</accession>
<keyword evidence="2 4" id="KW-0560">Oxidoreductase</keyword>
<dbReference type="OrthoDB" id="9805416at2"/>
<dbReference type="InterPro" id="IPR029753">
    <property type="entry name" value="D-isomer_DH_CS"/>
</dbReference>
<dbReference type="InterPro" id="IPR006140">
    <property type="entry name" value="D-isomer_DH_NAD-bd"/>
</dbReference>
<dbReference type="SUPFAM" id="SSF51735">
    <property type="entry name" value="NAD(P)-binding Rossmann-fold domains"/>
    <property type="match status" value="1"/>
</dbReference>
<dbReference type="GO" id="GO:0051287">
    <property type="term" value="F:NAD binding"/>
    <property type="evidence" value="ECO:0007669"/>
    <property type="project" value="InterPro"/>
</dbReference>
<dbReference type="KEGG" id="ccot:CCAX7_53390"/>
<dbReference type="PANTHER" id="PTHR43761:SF1">
    <property type="entry name" value="D-ISOMER SPECIFIC 2-HYDROXYACID DEHYDROGENASE CATALYTIC DOMAIN-CONTAINING PROTEIN-RELATED"/>
    <property type="match status" value="1"/>
</dbReference>
<dbReference type="PANTHER" id="PTHR43761">
    <property type="entry name" value="D-ISOMER SPECIFIC 2-HYDROXYACID DEHYDROGENASE FAMILY PROTEIN (AFU_ORTHOLOGUE AFUA_1G13630)"/>
    <property type="match status" value="1"/>
</dbReference>
<dbReference type="RefSeq" id="WP_119319051.1">
    <property type="nucleotide sequence ID" value="NZ_AP025739.1"/>
</dbReference>